<sequence>MILELERLDWKQFKGEAQWIRCFAHIVNLIVKAILRPFTRKKSQAGMPEFDDPDEEEDKHERIVRFNQEEQNCDLDDDEDNHKEPDGKEDPELAFDDDLTLDNLEDLEQEDSKDNYTSDSCRQTLTKFRRIAMKLRKSPNSKAKFIEICEEAQCKKPHTIERDVPTRWNLTYMQLSSIVRCEEAIVLWQRDKQFGMPRNYHVQQEDFDLAADLVRLLRPFYKITLQLSTKALAWIAEIILMIDQITSNLAAVIAKQDSERDHPPALRNACRAGLRITNKYYSLTDCSPLYIIAMILHPSFKDEYFKLAKWPKEWIDEAVKLTRKMYNKWYKPRNVES</sequence>
<reference evidence="2 3" key="1">
    <citation type="submission" date="2019-05" db="EMBL/GenBank/DDBJ databases">
        <title>Emergence of the Ug99 lineage of the wheat stem rust pathogen through somatic hybridization.</title>
        <authorList>
            <person name="Li F."/>
            <person name="Upadhyaya N.M."/>
            <person name="Sperschneider J."/>
            <person name="Matny O."/>
            <person name="Nguyen-Phuc H."/>
            <person name="Mago R."/>
            <person name="Raley C."/>
            <person name="Miller M.E."/>
            <person name="Silverstein K.A.T."/>
            <person name="Henningsen E."/>
            <person name="Hirsch C.D."/>
            <person name="Visser B."/>
            <person name="Pretorius Z.A."/>
            <person name="Steffenson B.J."/>
            <person name="Schwessinger B."/>
            <person name="Dodds P.N."/>
            <person name="Figueroa M."/>
        </authorList>
    </citation>
    <scope>NUCLEOTIDE SEQUENCE [LARGE SCALE GENOMIC DNA]</scope>
    <source>
        <strain evidence="2">21-0</strain>
    </source>
</reference>
<protein>
    <recommendedName>
        <fullName evidence="4">hAT-like transposase RNase-H fold domain-containing protein</fullName>
    </recommendedName>
</protein>
<evidence type="ECO:0000313" key="2">
    <source>
        <dbReference type="EMBL" id="KAA1115199.1"/>
    </source>
</evidence>
<comment type="caution">
    <text evidence="2">The sequence shown here is derived from an EMBL/GenBank/DDBJ whole genome shotgun (WGS) entry which is preliminary data.</text>
</comment>
<feature type="compositionally biased region" description="Basic and acidic residues" evidence="1">
    <location>
        <begin position="59"/>
        <end position="68"/>
    </location>
</feature>
<evidence type="ECO:0000256" key="1">
    <source>
        <dbReference type="SAM" id="MobiDB-lite"/>
    </source>
</evidence>
<name>A0A5B0QPX8_PUCGR</name>
<proteinExistence type="predicted"/>
<dbReference type="PANTHER" id="PTHR46169:SF15">
    <property type="entry name" value="INNER CENTROMERE PROTEIN A-LIKE ISOFORM X1-RELATED"/>
    <property type="match status" value="1"/>
</dbReference>
<dbReference type="SUPFAM" id="SSF53098">
    <property type="entry name" value="Ribonuclease H-like"/>
    <property type="match status" value="1"/>
</dbReference>
<evidence type="ECO:0000313" key="3">
    <source>
        <dbReference type="Proteomes" id="UP000324748"/>
    </source>
</evidence>
<accession>A0A5B0QPX8</accession>
<evidence type="ECO:0008006" key="4">
    <source>
        <dbReference type="Google" id="ProtNLM"/>
    </source>
</evidence>
<gene>
    <name evidence="2" type="ORF">PGT21_033347</name>
</gene>
<feature type="region of interest" description="Disordered" evidence="1">
    <location>
        <begin position="43"/>
        <end position="95"/>
    </location>
</feature>
<dbReference type="Proteomes" id="UP000324748">
    <property type="component" value="Unassembled WGS sequence"/>
</dbReference>
<dbReference type="OrthoDB" id="3359487at2759"/>
<dbReference type="GO" id="GO:0005634">
    <property type="term" value="C:nucleus"/>
    <property type="evidence" value="ECO:0007669"/>
    <property type="project" value="TreeGrafter"/>
</dbReference>
<dbReference type="PANTHER" id="PTHR46169">
    <property type="entry name" value="DNA REPLICATION-RELATED ELEMENT FACTOR, ISOFORM A"/>
    <property type="match status" value="1"/>
</dbReference>
<dbReference type="InterPro" id="IPR052717">
    <property type="entry name" value="Vacuolar_transposase_reg"/>
</dbReference>
<feature type="compositionally biased region" description="Acidic residues" evidence="1">
    <location>
        <begin position="49"/>
        <end position="58"/>
    </location>
</feature>
<keyword evidence="3" id="KW-1185">Reference proteome</keyword>
<dbReference type="EMBL" id="VSWC01000014">
    <property type="protein sequence ID" value="KAA1115199.1"/>
    <property type="molecule type" value="Genomic_DNA"/>
</dbReference>
<feature type="compositionally biased region" description="Basic and acidic residues" evidence="1">
    <location>
        <begin position="80"/>
        <end position="91"/>
    </location>
</feature>
<organism evidence="2 3">
    <name type="scientific">Puccinia graminis f. sp. tritici</name>
    <dbReference type="NCBI Taxonomy" id="56615"/>
    <lineage>
        <taxon>Eukaryota</taxon>
        <taxon>Fungi</taxon>
        <taxon>Dikarya</taxon>
        <taxon>Basidiomycota</taxon>
        <taxon>Pucciniomycotina</taxon>
        <taxon>Pucciniomycetes</taxon>
        <taxon>Pucciniales</taxon>
        <taxon>Pucciniaceae</taxon>
        <taxon>Puccinia</taxon>
    </lineage>
</organism>
<dbReference type="AlphaFoldDB" id="A0A5B0QPX8"/>
<dbReference type="InterPro" id="IPR012337">
    <property type="entry name" value="RNaseH-like_sf"/>
</dbReference>
<dbReference type="GO" id="GO:0006357">
    <property type="term" value="P:regulation of transcription by RNA polymerase II"/>
    <property type="evidence" value="ECO:0007669"/>
    <property type="project" value="TreeGrafter"/>
</dbReference>